<feature type="transmembrane region" description="Helical" evidence="5">
    <location>
        <begin position="36"/>
        <end position="55"/>
    </location>
</feature>
<feature type="transmembrane region" description="Helical" evidence="5">
    <location>
        <begin position="229"/>
        <end position="246"/>
    </location>
</feature>
<evidence type="ECO:0000256" key="1">
    <source>
        <dbReference type="ARBA" id="ARBA00004141"/>
    </source>
</evidence>
<evidence type="ECO:0000256" key="2">
    <source>
        <dbReference type="ARBA" id="ARBA00022692"/>
    </source>
</evidence>
<feature type="transmembrane region" description="Helical" evidence="5">
    <location>
        <begin position="67"/>
        <end position="88"/>
    </location>
</feature>
<feature type="transmembrane region" description="Helical" evidence="5">
    <location>
        <begin position="197"/>
        <end position="217"/>
    </location>
</feature>
<reference evidence="6 7" key="1">
    <citation type="journal article" date="2016" name="Nat. Commun.">
        <title>Thousands of microbial genomes shed light on interconnected biogeochemical processes in an aquifer system.</title>
        <authorList>
            <person name="Anantharaman K."/>
            <person name="Brown C.T."/>
            <person name="Hug L.A."/>
            <person name="Sharon I."/>
            <person name="Castelle C.J."/>
            <person name="Probst A.J."/>
            <person name="Thomas B.C."/>
            <person name="Singh A."/>
            <person name="Wilkins M.J."/>
            <person name="Karaoz U."/>
            <person name="Brodie E.L."/>
            <person name="Williams K.H."/>
            <person name="Hubbard S.S."/>
            <person name="Banfield J.F."/>
        </authorList>
    </citation>
    <scope>NUCLEOTIDE SEQUENCE [LARGE SCALE GENOMIC DNA]</scope>
</reference>
<evidence type="ECO:0000313" key="7">
    <source>
        <dbReference type="Proteomes" id="UP000176770"/>
    </source>
</evidence>
<dbReference type="GO" id="GO:0016020">
    <property type="term" value="C:membrane"/>
    <property type="evidence" value="ECO:0007669"/>
    <property type="project" value="UniProtKB-SubCell"/>
</dbReference>
<protein>
    <recommendedName>
        <fullName evidence="8">ZIP zinc transporter</fullName>
    </recommendedName>
</protein>
<dbReference type="Proteomes" id="UP000176770">
    <property type="component" value="Unassembled WGS sequence"/>
</dbReference>
<feature type="transmembrane region" description="Helical" evidence="5">
    <location>
        <begin position="170"/>
        <end position="191"/>
    </location>
</feature>
<gene>
    <name evidence="6" type="ORF">A3F94_03220</name>
</gene>
<accession>A0A1G2HKA4</accession>
<dbReference type="InterPro" id="IPR003689">
    <property type="entry name" value="ZIP"/>
</dbReference>
<dbReference type="Pfam" id="PF02535">
    <property type="entry name" value="Zip"/>
    <property type="match status" value="1"/>
</dbReference>
<dbReference type="EMBL" id="MHOK01000002">
    <property type="protein sequence ID" value="OGZ62338.1"/>
    <property type="molecule type" value="Genomic_DNA"/>
</dbReference>
<keyword evidence="3 5" id="KW-1133">Transmembrane helix</keyword>
<sequence length="247" mass="27623">MLSYIIIFSLLGSIFSTVGGLFLLWKEKFTKKISSFLISFAVGVLLAVAFLDVLPEAVEKLDRFEPLGFFILVTIVFLFIVERALWWYHHHRMETEEHPHKHVHENQAYLLLIGDSIHNFIDGVLIAAAFFSSFPLGVGVAIGVIAHEIPQEIADFAIMLGTGMKRAKVLILNFLSSLVTVLGALLAYFSLSGTEKFTAYILAIAAGVFIYVALSDLIPIIHHQSEHKYDLIHFLLLFSGVALIFFL</sequence>
<dbReference type="PANTHER" id="PTHR16950">
    <property type="entry name" value="ZINC TRANSPORTER SLC39A7 HISTIDINE-RICH MEMBRANE PROTEIN KE4"/>
    <property type="match status" value="1"/>
</dbReference>
<proteinExistence type="predicted"/>
<dbReference type="PANTHER" id="PTHR16950:SF16">
    <property type="entry name" value="ZINC TRANSPORTER ZIP13"/>
    <property type="match status" value="1"/>
</dbReference>
<organism evidence="6 7">
    <name type="scientific">Candidatus Spechtbacteria bacterium RIFCSPLOWO2_12_FULL_38_22</name>
    <dbReference type="NCBI Taxonomy" id="1802165"/>
    <lineage>
        <taxon>Bacteria</taxon>
        <taxon>Candidatus Spechtiibacteriota</taxon>
    </lineage>
</organism>
<evidence type="ECO:0000256" key="4">
    <source>
        <dbReference type="ARBA" id="ARBA00023136"/>
    </source>
</evidence>
<evidence type="ECO:0000256" key="5">
    <source>
        <dbReference type="SAM" id="Phobius"/>
    </source>
</evidence>
<dbReference type="AlphaFoldDB" id="A0A1G2HKA4"/>
<evidence type="ECO:0008006" key="8">
    <source>
        <dbReference type="Google" id="ProtNLM"/>
    </source>
</evidence>
<feature type="transmembrane region" description="Helical" evidence="5">
    <location>
        <begin position="6"/>
        <end position="24"/>
    </location>
</feature>
<name>A0A1G2HKA4_9BACT</name>
<keyword evidence="2 5" id="KW-0812">Transmembrane</keyword>
<comment type="caution">
    <text evidence="6">The sequence shown here is derived from an EMBL/GenBank/DDBJ whole genome shotgun (WGS) entry which is preliminary data.</text>
</comment>
<dbReference type="STRING" id="1802165.A3F94_03220"/>
<keyword evidence="4 5" id="KW-0472">Membrane</keyword>
<comment type="subcellular location">
    <subcellularLocation>
        <location evidence="1">Membrane</location>
        <topology evidence="1">Multi-pass membrane protein</topology>
    </subcellularLocation>
</comment>
<dbReference type="GO" id="GO:0046873">
    <property type="term" value="F:metal ion transmembrane transporter activity"/>
    <property type="evidence" value="ECO:0007669"/>
    <property type="project" value="InterPro"/>
</dbReference>
<evidence type="ECO:0000256" key="3">
    <source>
        <dbReference type="ARBA" id="ARBA00022989"/>
    </source>
</evidence>
<evidence type="ECO:0000313" key="6">
    <source>
        <dbReference type="EMBL" id="OGZ62338.1"/>
    </source>
</evidence>